<evidence type="ECO:0008006" key="4">
    <source>
        <dbReference type="Google" id="ProtNLM"/>
    </source>
</evidence>
<organism evidence="2 3">
    <name type="scientific">Botryotinia calthae</name>
    <dbReference type="NCBI Taxonomy" id="38488"/>
    <lineage>
        <taxon>Eukaryota</taxon>
        <taxon>Fungi</taxon>
        <taxon>Dikarya</taxon>
        <taxon>Ascomycota</taxon>
        <taxon>Pezizomycotina</taxon>
        <taxon>Leotiomycetes</taxon>
        <taxon>Helotiales</taxon>
        <taxon>Sclerotiniaceae</taxon>
        <taxon>Botryotinia</taxon>
    </lineage>
</organism>
<keyword evidence="3" id="KW-1185">Reference proteome</keyword>
<dbReference type="AlphaFoldDB" id="A0A4Y8D3N2"/>
<gene>
    <name evidence="2" type="ORF">BOTCAL_0169g00030</name>
</gene>
<evidence type="ECO:0000313" key="2">
    <source>
        <dbReference type="EMBL" id="TEY61427.1"/>
    </source>
</evidence>
<reference evidence="2 3" key="1">
    <citation type="submission" date="2017-11" db="EMBL/GenBank/DDBJ databases">
        <title>Comparative genomics of Botrytis spp.</title>
        <authorList>
            <person name="Valero-Jimenez C.A."/>
            <person name="Tapia P."/>
            <person name="Veloso J."/>
            <person name="Silva-Moreno E."/>
            <person name="Staats M."/>
            <person name="Valdes J.H."/>
            <person name="Van Kan J.A.L."/>
        </authorList>
    </citation>
    <scope>NUCLEOTIDE SEQUENCE [LARGE SCALE GENOMIC DNA]</scope>
    <source>
        <strain evidence="2 3">MUCL2830</strain>
    </source>
</reference>
<keyword evidence="1" id="KW-0732">Signal</keyword>
<proteinExistence type="predicted"/>
<dbReference type="EMBL" id="PHWZ01000169">
    <property type="protein sequence ID" value="TEY61427.1"/>
    <property type="molecule type" value="Genomic_DNA"/>
</dbReference>
<name>A0A4Y8D3N2_9HELO</name>
<accession>A0A4Y8D3N2</accession>
<protein>
    <recommendedName>
        <fullName evidence="4">Ig-like domain-containing protein</fullName>
    </recommendedName>
</protein>
<evidence type="ECO:0000313" key="3">
    <source>
        <dbReference type="Proteomes" id="UP000297299"/>
    </source>
</evidence>
<dbReference type="Proteomes" id="UP000297299">
    <property type="component" value="Unassembled WGS sequence"/>
</dbReference>
<feature type="chain" id="PRO_5021197072" description="Ig-like domain-containing protein" evidence="1">
    <location>
        <begin position="27"/>
        <end position="108"/>
    </location>
</feature>
<sequence length="108" mass="11762">MHFSAQALLTTTLLSTLVFSLPVAAAASKETATFSAANAISAPVAHSAKTTPQFPIHSRTIALRCRLEISRMEVARRRRCAVRMRIVWGSRAGGRRLRMFSEFLGGCG</sequence>
<comment type="caution">
    <text evidence="2">The sequence shown here is derived from an EMBL/GenBank/DDBJ whole genome shotgun (WGS) entry which is preliminary data.</text>
</comment>
<feature type="signal peptide" evidence="1">
    <location>
        <begin position="1"/>
        <end position="26"/>
    </location>
</feature>
<evidence type="ECO:0000256" key="1">
    <source>
        <dbReference type="SAM" id="SignalP"/>
    </source>
</evidence>